<reference evidence="4" key="1">
    <citation type="submission" date="2018-03" db="EMBL/GenBank/DDBJ databases">
        <authorList>
            <person name="Sun L."/>
            <person name="Liu H."/>
            <person name="Chen W."/>
            <person name="Huang K."/>
            <person name="Liu W."/>
            <person name="Gao X."/>
        </authorList>
    </citation>
    <scope>NUCLEOTIDE SEQUENCE [LARGE SCALE GENOMIC DNA]</scope>
    <source>
        <strain evidence="4">SH9</strain>
    </source>
</reference>
<sequence length="138" mass="13909">MKKLIAFTLTCSLVAASIPSAQAQVGFGSIMGGAVGAALGGTRGGGGAVAGAIIGVAMGTILEQLTAQEKNQRQQALQQAARGKSASWSTHGKSGKKARYVNKGAVASADGKRCSKVEETIQLPDGKQGKSVETVCFS</sequence>
<proteinExistence type="predicted"/>
<evidence type="ECO:0008006" key="5">
    <source>
        <dbReference type="Google" id="ProtNLM"/>
    </source>
</evidence>
<organism evidence="3 4">
    <name type="scientific">Alsobacter soli</name>
    <dbReference type="NCBI Taxonomy" id="2109933"/>
    <lineage>
        <taxon>Bacteria</taxon>
        <taxon>Pseudomonadati</taxon>
        <taxon>Pseudomonadota</taxon>
        <taxon>Alphaproteobacteria</taxon>
        <taxon>Hyphomicrobiales</taxon>
        <taxon>Alsobacteraceae</taxon>
        <taxon>Alsobacter</taxon>
    </lineage>
</organism>
<evidence type="ECO:0000256" key="2">
    <source>
        <dbReference type="SAM" id="SignalP"/>
    </source>
</evidence>
<gene>
    <name evidence="3" type="ORF">SLNSH_01710</name>
</gene>
<feature type="signal peptide" evidence="2">
    <location>
        <begin position="1"/>
        <end position="23"/>
    </location>
</feature>
<keyword evidence="4" id="KW-1185">Reference proteome</keyword>
<dbReference type="Proteomes" id="UP000239772">
    <property type="component" value="Unassembled WGS sequence"/>
</dbReference>
<feature type="chain" id="PRO_5015615980" description="Glycine zipper domain-containing protein" evidence="2">
    <location>
        <begin position="24"/>
        <end position="138"/>
    </location>
</feature>
<keyword evidence="2" id="KW-0732">Signal</keyword>
<evidence type="ECO:0000313" key="4">
    <source>
        <dbReference type="Proteomes" id="UP000239772"/>
    </source>
</evidence>
<evidence type="ECO:0000313" key="3">
    <source>
        <dbReference type="EMBL" id="PSC06555.1"/>
    </source>
</evidence>
<dbReference type="AlphaFoldDB" id="A0A2T1HY63"/>
<accession>A0A2T1HY63</accession>
<dbReference type="OrthoDB" id="9984831at2"/>
<feature type="region of interest" description="Disordered" evidence="1">
    <location>
        <begin position="73"/>
        <end position="111"/>
    </location>
</feature>
<protein>
    <recommendedName>
        <fullName evidence="5">Glycine zipper domain-containing protein</fullName>
    </recommendedName>
</protein>
<name>A0A2T1HY63_9HYPH</name>
<evidence type="ECO:0000256" key="1">
    <source>
        <dbReference type="SAM" id="MobiDB-lite"/>
    </source>
</evidence>
<dbReference type="EMBL" id="PVZS01000002">
    <property type="protein sequence ID" value="PSC06555.1"/>
    <property type="molecule type" value="Genomic_DNA"/>
</dbReference>
<dbReference type="RefSeq" id="WP_106334933.1">
    <property type="nucleotide sequence ID" value="NZ_PVZS01000002.1"/>
</dbReference>
<comment type="caution">
    <text evidence="3">The sequence shown here is derived from an EMBL/GenBank/DDBJ whole genome shotgun (WGS) entry which is preliminary data.</text>
</comment>